<dbReference type="GO" id="GO:0097363">
    <property type="term" value="F:protein O-acetylglucosaminyltransferase activity"/>
    <property type="evidence" value="ECO:0007669"/>
    <property type="project" value="UniProtKB-EC"/>
</dbReference>
<evidence type="ECO:0000256" key="6">
    <source>
        <dbReference type="ARBA" id="ARBA00022737"/>
    </source>
</evidence>
<dbReference type="Pfam" id="PF00515">
    <property type="entry name" value="TPR_1"/>
    <property type="match status" value="1"/>
</dbReference>
<dbReference type="FunFam" id="3.40.50.11380:FF:000003">
    <property type="entry name" value="probable UDP-N-acetylglucosamine--peptide N-acetylglucosaminyltransferase SEC"/>
    <property type="match status" value="1"/>
</dbReference>
<dbReference type="PROSITE" id="PS50005">
    <property type="entry name" value="TPR"/>
    <property type="match status" value="9"/>
</dbReference>
<sequence length="982" mass="110388">MLSVQNDLRQLQLQQQQQMVVPRVYNTGDHRNDPFLLHSEPVSGLRIGAGLDAREVDEDMLMALAHQDYKAGNFKQALENSKAVYQRNPSRTDNLLLMGAVHYQLHEFDFCIAKNEEALQIDPHFAECYGNMANAWKEKGNIDIAIRYYLIAIELRPNFADAWSNLASAYMRKGRMSDAAQCCRQALAINPRLVDAHSNLGNLMKAQGMVNEAYNCYIEALRIQPNFAIAWSNLAGLFMESGDLNRALQYYKEAVKLKPTFADAYLNLGNVYKALGMPQEAIVCYQRALQARPDYAMAFGNLASIFYEQGKMDMAILNYKRAIACDAGFLEAYNNLGNALKDAGRVEEASHCYRQCLALQPAHPQALTNLGNIYMEWNMTPAAAQCYKATLSVTTGLSAPFNNLAIIYKQQGNYADAISCYNEVLRIDPHAADGLVNRGNTYKEIGRVTEAIQDYLRAVAIRPTMAEAHANLASAYKDSGHVEAAIKSYKQALALRPDFPEATCNLLHTLQCVCDWDGRKKMFIEVEGILQRQIKMSVLPSVQPFHAIAYPLDPMLALEISRKYAQHCSVVASRFSLPPFTHPVPIAIKGGGRNGRLRIGYVSSDFGNHPLSHLMGSVFGMHDVQNVEVFCYALSPNDGSEWRLRTQSEAEHFIDVSAMSSDMIARLINENQIQILINLNGYTKGARNEIFAMQPAPIQVSYMGFPGTTGATYIDYLVTDEFVSPTKFSHIYSETLVHLPHCYFVNDYKQKNRDVLDPACQPKRSDYGLPEDKFIFAFFNQLYKIDPEIFITWCNILKRVPNSALWLLRFPAAGEPRLRAYAAAQGVQPDQIIFTDVAMKSEHIKRSALADLFLDSPLCNAHTTGTDVLWAGLPMVTLPLEKMATRVAGSLCLATGLGEEMIVSSMKEYEEKAVSLALNRPKLQDLTQRLKASRLTCPLFDTARWVRNLERAYFKMWNLYCSGQHPQPFKVTENNSEFPYDR</sequence>
<dbReference type="KEGG" id="dcr:108199354"/>
<dbReference type="PANTHER" id="PTHR44366:SF1">
    <property type="entry name" value="UDP-N-ACETYLGLUCOSAMINE--PEPTIDE N-ACETYLGLUCOSAMINYLTRANSFERASE 110 KDA SUBUNIT"/>
    <property type="match status" value="1"/>
</dbReference>
<dbReference type="Pfam" id="PF13414">
    <property type="entry name" value="TPR_11"/>
    <property type="match status" value="3"/>
</dbReference>
<dbReference type="OrthoDB" id="421121at2759"/>
<dbReference type="SUPFAM" id="SSF48452">
    <property type="entry name" value="TPR-like"/>
    <property type="match status" value="2"/>
</dbReference>
<dbReference type="SMART" id="SM00028">
    <property type="entry name" value="TPR"/>
    <property type="match status" value="13"/>
</dbReference>
<dbReference type="GO" id="GO:0006493">
    <property type="term" value="P:protein O-linked glycosylation"/>
    <property type="evidence" value="ECO:0007669"/>
    <property type="project" value="InterPro"/>
</dbReference>
<reference evidence="8" key="1">
    <citation type="journal article" date="2016" name="Nat. Genet.">
        <title>A high-quality carrot genome assembly provides new insights into carotenoid accumulation and asterid genome evolution.</title>
        <authorList>
            <person name="Iorizzo M."/>
            <person name="Ellison S."/>
            <person name="Senalik D."/>
            <person name="Zeng P."/>
            <person name="Satapoomin P."/>
            <person name="Huang J."/>
            <person name="Bowman M."/>
            <person name="Iovene M."/>
            <person name="Sanseverino W."/>
            <person name="Cavagnaro P."/>
            <person name="Yildiz M."/>
            <person name="Macko-Podgorni A."/>
            <person name="Moranska E."/>
            <person name="Grzebelus E."/>
            <person name="Grzebelus D."/>
            <person name="Ashrafi H."/>
            <person name="Zheng Z."/>
            <person name="Cheng S."/>
            <person name="Spooner D."/>
            <person name="Van Deynze A."/>
            <person name="Simon P."/>
        </authorList>
    </citation>
    <scope>NUCLEOTIDE SEQUENCE</scope>
    <source>
        <tissue evidence="8">Leaf</tissue>
    </source>
</reference>
<dbReference type="InterPro" id="IPR037919">
    <property type="entry name" value="OGT"/>
</dbReference>
<dbReference type="FunFam" id="1.25.40.10:FF:000131">
    <property type="entry name" value="probable UDP-N-acetylglucosamine--peptide N-acetylglucosaminyltransferase SEC"/>
    <property type="match status" value="1"/>
</dbReference>
<dbReference type="FunFam" id="1.25.40.10:FF:000303">
    <property type="entry name" value="Probable UDP-N-acetylglucosamine--peptide N-acetylglucosaminyltransferase SEC"/>
    <property type="match status" value="1"/>
</dbReference>
<dbReference type="InterPro" id="IPR019734">
    <property type="entry name" value="TPR_rpt"/>
</dbReference>
<comment type="pathway">
    <text evidence="1">Protein modification; protein glycosylation.</text>
</comment>
<dbReference type="Gramene" id="KZM85908">
    <property type="protein sequence ID" value="KZM85908"/>
    <property type="gene ID" value="DCAR_026670"/>
</dbReference>
<evidence type="ECO:0000256" key="5">
    <source>
        <dbReference type="ARBA" id="ARBA00022679"/>
    </source>
</evidence>
<comment type="similarity">
    <text evidence="2">Belongs to the glycosyltransferase 41 family. O-GlcNAc transferase subfamily.</text>
</comment>
<keyword evidence="9" id="KW-1185">Reference proteome</keyword>
<dbReference type="FunFam" id="1.25.40.10:FF:000181">
    <property type="entry name" value="probable UDP-N-acetylglucosamine--peptide N-acetylglucosaminyltransferase SEC"/>
    <property type="match status" value="1"/>
</dbReference>
<dbReference type="Pfam" id="PF13432">
    <property type="entry name" value="TPR_16"/>
    <property type="match status" value="1"/>
</dbReference>
<proteinExistence type="inferred from homology"/>
<evidence type="ECO:0000256" key="4">
    <source>
        <dbReference type="ARBA" id="ARBA00022676"/>
    </source>
</evidence>
<dbReference type="EC" id="2.4.1.255" evidence="3"/>
<reference evidence="8" key="2">
    <citation type="submission" date="2022-03" db="EMBL/GenBank/DDBJ databases">
        <title>Draft title - Genomic analysis of global carrot germplasm unveils the trajectory of domestication and the origin of high carotenoid orange carrot.</title>
        <authorList>
            <person name="Iorizzo M."/>
            <person name="Ellison S."/>
            <person name="Senalik D."/>
            <person name="Macko-Podgorni A."/>
            <person name="Grzebelus D."/>
            <person name="Bostan H."/>
            <person name="Rolling W."/>
            <person name="Curaba J."/>
            <person name="Simon P."/>
        </authorList>
    </citation>
    <scope>NUCLEOTIDE SEQUENCE</scope>
    <source>
        <tissue evidence="8">Leaf</tissue>
    </source>
</reference>
<evidence type="ECO:0000313" key="8">
    <source>
        <dbReference type="EMBL" id="WOH13454.1"/>
    </source>
</evidence>
<evidence type="ECO:0000256" key="3">
    <source>
        <dbReference type="ARBA" id="ARBA00011970"/>
    </source>
</evidence>
<dbReference type="AlphaFoldDB" id="A0A175YS03"/>
<dbReference type="Pfam" id="PF13844">
    <property type="entry name" value="Glyco_transf_41"/>
    <property type="match status" value="2"/>
</dbReference>
<keyword evidence="7" id="KW-0802">TPR repeat</keyword>
<organism evidence="8 9">
    <name type="scientific">Daucus carota subsp. sativus</name>
    <name type="common">Carrot</name>
    <dbReference type="NCBI Taxonomy" id="79200"/>
    <lineage>
        <taxon>Eukaryota</taxon>
        <taxon>Viridiplantae</taxon>
        <taxon>Streptophyta</taxon>
        <taxon>Embryophyta</taxon>
        <taxon>Tracheophyta</taxon>
        <taxon>Spermatophyta</taxon>
        <taxon>Magnoliopsida</taxon>
        <taxon>eudicotyledons</taxon>
        <taxon>Gunneridae</taxon>
        <taxon>Pentapetalae</taxon>
        <taxon>asterids</taxon>
        <taxon>campanulids</taxon>
        <taxon>Apiales</taxon>
        <taxon>Apiaceae</taxon>
        <taxon>Apioideae</taxon>
        <taxon>Scandiceae</taxon>
        <taxon>Daucinae</taxon>
        <taxon>Daucus</taxon>
        <taxon>Daucus sect. Daucus</taxon>
    </lineage>
</organism>
<name>A0A175YS03_DAUCS</name>
<dbReference type="Proteomes" id="UP000077755">
    <property type="component" value="Chromosome 8"/>
</dbReference>
<dbReference type="FunFam" id="3.40.50.11380:FF:000002">
    <property type="entry name" value="probable UDP-N-acetylglucosamine--peptide N-acetylglucosaminyltransferase SEC"/>
    <property type="match status" value="1"/>
</dbReference>
<gene>
    <name evidence="8" type="ORF">DCAR_0832964</name>
</gene>
<accession>A0A175YS03</accession>
<keyword evidence="4" id="KW-0328">Glycosyltransferase</keyword>
<dbReference type="Gene3D" id="3.40.50.11380">
    <property type="match status" value="1"/>
</dbReference>
<evidence type="ECO:0000313" key="9">
    <source>
        <dbReference type="Proteomes" id="UP000077755"/>
    </source>
</evidence>
<dbReference type="EMBL" id="CP093350">
    <property type="protein sequence ID" value="WOH13454.1"/>
    <property type="molecule type" value="Genomic_DNA"/>
</dbReference>
<dbReference type="PANTHER" id="PTHR44366">
    <property type="entry name" value="UDP-N-ACETYLGLUCOSAMINE--PEPTIDE N-ACETYLGLUCOSAMINYLTRANSFERASE 110 KDA SUBUNIT"/>
    <property type="match status" value="1"/>
</dbReference>
<dbReference type="Gene3D" id="1.25.40.10">
    <property type="entry name" value="Tetratricopeptide repeat domain"/>
    <property type="match status" value="3"/>
</dbReference>
<keyword evidence="6" id="KW-0677">Repeat</keyword>
<protein>
    <recommendedName>
        <fullName evidence="3">protein O-GlcNAc transferase</fullName>
        <ecNumber evidence="3">2.4.1.255</ecNumber>
    </recommendedName>
</protein>
<dbReference type="Gene3D" id="3.40.50.2000">
    <property type="entry name" value="Glycogen Phosphorylase B"/>
    <property type="match status" value="1"/>
</dbReference>
<dbReference type="OMA" id="SHIYSET"/>
<dbReference type="FunFam" id="3.40.50.2000:FF:000070">
    <property type="entry name" value="probable UDP-N-acetylglucosamine--peptide N-acetylglucosaminyltransferase SEC"/>
    <property type="match status" value="1"/>
</dbReference>
<evidence type="ECO:0000256" key="1">
    <source>
        <dbReference type="ARBA" id="ARBA00004922"/>
    </source>
</evidence>
<evidence type="ECO:0000256" key="2">
    <source>
        <dbReference type="ARBA" id="ARBA00005386"/>
    </source>
</evidence>
<dbReference type="PROSITE" id="PS50293">
    <property type="entry name" value="TPR_REGION"/>
    <property type="match status" value="4"/>
</dbReference>
<dbReference type="InterPro" id="IPR011990">
    <property type="entry name" value="TPR-like_helical_dom_sf"/>
</dbReference>
<evidence type="ECO:0000256" key="7">
    <source>
        <dbReference type="ARBA" id="ARBA00022803"/>
    </source>
</evidence>
<keyword evidence="5" id="KW-0808">Transferase</keyword>
<dbReference type="InterPro" id="IPR029489">
    <property type="entry name" value="OGT/SEC/SPY_C"/>
</dbReference>